<name>A0AAV9XUW0_9CRYT</name>
<protein>
    <submittedName>
        <fullName evidence="1">Uncharacterized protein</fullName>
    </submittedName>
</protein>
<keyword evidence="2" id="KW-1185">Reference proteome</keyword>
<dbReference type="Proteomes" id="UP001311799">
    <property type="component" value="Unassembled WGS sequence"/>
</dbReference>
<dbReference type="Gene3D" id="3.90.1140.10">
    <property type="entry name" value="Cyclic phosphodiesterase"/>
    <property type="match status" value="1"/>
</dbReference>
<sequence length="339" mass="39813">MRSKNTCNDLSLIKSLLKKNRVKLGENTKKCNSSKHIENKSREYYTCIVFLRLDYNDIFGKNMSFCNNINGVNMSNGELYIKKSIELLLSVYRSNYYDDKMNGYNPKIYTLFDYEKYIDNKKLFGNENISLVREDNIDIGLHISLTRNTMLNKRMCIIILKEIINEFQGKVQLSLENNKCVDLDINKIGFYDNKNIVIKTNIKPFGVYLDVNNIYIYENSNLHTSSHLDEKIRINGGLYSGIKIDNNTRKMYIDPILGRIDDIFIKYGLREYFEYDTCHVTLFYIKKEDLCLKSNLNKGLNITKEVNLNNLDTCCNIIWIDRMIFRVGINEYTLLFKSL</sequence>
<dbReference type="AlphaFoldDB" id="A0AAV9XUW0"/>
<comment type="caution">
    <text evidence="1">The sequence shown here is derived from an EMBL/GenBank/DDBJ whole genome shotgun (WGS) entry which is preliminary data.</text>
</comment>
<gene>
    <name evidence="1" type="ORF">RS030_81185</name>
</gene>
<reference evidence="1 2" key="1">
    <citation type="submission" date="2023-10" db="EMBL/GenBank/DDBJ databases">
        <title>Comparative genomics analysis reveals potential genetic determinants of host preference in Cryptosporidium xiaoi.</title>
        <authorList>
            <person name="Xiao L."/>
            <person name="Li J."/>
        </authorList>
    </citation>
    <scope>NUCLEOTIDE SEQUENCE [LARGE SCALE GENOMIC DNA]</scope>
    <source>
        <strain evidence="1 2">52996</strain>
    </source>
</reference>
<evidence type="ECO:0000313" key="2">
    <source>
        <dbReference type="Proteomes" id="UP001311799"/>
    </source>
</evidence>
<proteinExistence type="predicted"/>
<dbReference type="EMBL" id="JAWDEY010000036">
    <property type="protein sequence ID" value="KAK6587899.1"/>
    <property type="molecule type" value="Genomic_DNA"/>
</dbReference>
<organism evidence="1 2">
    <name type="scientific">Cryptosporidium xiaoi</name>
    <dbReference type="NCBI Taxonomy" id="659607"/>
    <lineage>
        <taxon>Eukaryota</taxon>
        <taxon>Sar</taxon>
        <taxon>Alveolata</taxon>
        <taxon>Apicomplexa</taxon>
        <taxon>Conoidasida</taxon>
        <taxon>Coccidia</taxon>
        <taxon>Eucoccidiorida</taxon>
        <taxon>Eimeriorina</taxon>
        <taxon>Cryptosporidiidae</taxon>
        <taxon>Cryptosporidium</taxon>
    </lineage>
</organism>
<accession>A0AAV9XUW0</accession>
<evidence type="ECO:0000313" key="1">
    <source>
        <dbReference type="EMBL" id="KAK6587899.1"/>
    </source>
</evidence>